<dbReference type="Gene3D" id="3.30.420.150">
    <property type="entry name" value="Exopolyphosphatase. Domain 2"/>
    <property type="match status" value="1"/>
</dbReference>
<dbReference type="Pfam" id="PF21447">
    <property type="entry name" value="Ppx-GppA_III"/>
    <property type="match status" value="1"/>
</dbReference>
<keyword evidence="5" id="KW-1185">Reference proteome</keyword>
<evidence type="ECO:0000313" key="4">
    <source>
        <dbReference type="EMBL" id="RUO45127.1"/>
    </source>
</evidence>
<dbReference type="EMBL" id="PIPS01000001">
    <property type="protein sequence ID" value="RUO45127.1"/>
    <property type="molecule type" value="Genomic_DNA"/>
</dbReference>
<dbReference type="SUPFAM" id="SSF53067">
    <property type="entry name" value="Actin-like ATPase domain"/>
    <property type="match status" value="2"/>
</dbReference>
<dbReference type="Gene3D" id="1.10.3210.10">
    <property type="entry name" value="Hypothetical protein af1432"/>
    <property type="match status" value="1"/>
</dbReference>
<evidence type="ECO:0000259" key="2">
    <source>
        <dbReference type="Pfam" id="PF02541"/>
    </source>
</evidence>
<dbReference type="AlphaFoldDB" id="A0AA94EFZ3"/>
<dbReference type="InterPro" id="IPR050273">
    <property type="entry name" value="GppA/Ppx_hydrolase"/>
</dbReference>
<sequence>MTTSTSPTANAVPQFAALDLGSNSFHLIIARLVEGQLQPIFKFKQPVQLAQGLNGRYLSDAAIERGVEALKQCAARLEGFDPENVKVVGTHTLRRAKNRKQFLAAAARVMPYPIEVISGREEARLIYRGVCETIAEKGSELVIDIGGGSSEFAFGKDKKAQFLSSRSVGSLVCSEQFFGDGKLTAKRFEKAVVYVRQQVEPVANGLAGYTIQSVFGTSGTIKAIHQWVVKRAGEQPQGLTLAHLYHCRDELIAAKHLSDLPTDIISEDRKQSIAGGVSVLIGVFEELGIERMLPHDSALREGVLYELAQEVLSHQDVRERTISSLAQRYSVDGAQADRVWRTAYQVYQRAAALWQIDSHDLELLLEGAAKLHEVGLSISASGVQKHSGYILANAYMPGFNAEEQRFLATVVRFFRKKIKPEELPELALFEHSQLLKLMIILRLAVIINSDRQDRELLQDVKVTANGLTLKLTKAARLDSVLQAQLADEAKTLGKLGYRLT</sequence>
<evidence type="ECO:0000313" key="5">
    <source>
        <dbReference type="Proteomes" id="UP000286680"/>
    </source>
</evidence>
<protein>
    <submittedName>
        <fullName evidence="4">Exopolyphosphatase</fullName>
    </submittedName>
</protein>
<dbReference type="GO" id="GO:0004309">
    <property type="term" value="F:exopolyphosphatase activity"/>
    <property type="evidence" value="ECO:0007669"/>
    <property type="project" value="TreeGrafter"/>
</dbReference>
<accession>A0AA94EFZ3</accession>
<dbReference type="InterPro" id="IPR030673">
    <property type="entry name" value="PyroPPase_GppA_Ppx"/>
</dbReference>
<dbReference type="PANTHER" id="PTHR30005">
    <property type="entry name" value="EXOPOLYPHOSPHATASE"/>
    <property type="match status" value="1"/>
</dbReference>
<comment type="caution">
    <text evidence="4">The sequence shown here is derived from an EMBL/GenBank/DDBJ whole genome shotgun (WGS) entry which is preliminary data.</text>
</comment>
<dbReference type="CDD" id="cd24053">
    <property type="entry name" value="ASKHA_NBD_EcPPX-GppA-like"/>
    <property type="match status" value="1"/>
</dbReference>
<proteinExistence type="predicted"/>
<evidence type="ECO:0000256" key="1">
    <source>
        <dbReference type="ARBA" id="ARBA00022801"/>
    </source>
</evidence>
<dbReference type="GO" id="GO:0006798">
    <property type="term" value="P:polyphosphate catabolic process"/>
    <property type="evidence" value="ECO:0007669"/>
    <property type="project" value="TreeGrafter"/>
</dbReference>
<dbReference type="SUPFAM" id="SSF109604">
    <property type="entry name" value="HD-domain/PDEase-like"/>
    <property type="match status" value="1"/>
</dbReference>
<evidence type="ECO:0000259" key="3">
    <source>
        <dbReference type="Pfam" id="PF21447"/>
    </source>
</evidence>
<dbReference type="PANTHER" id="PTHR30005:SF14">
    <property type="entry name" value="EXOPOLYPHOSPHATASE"/>
    <property type="match status" value="1"/>
</dbReference>
<feature type="domain" description="Ppx/GppA phosphatase N-terminal" evidence="2">
    <location>
        <begin position="28"/>
        <end position="309"/>
    </location>
</feature>
<dbReference type="Pfam" id="PF02541">
    <property type="entry name" value="Ppx-GppA"/>
    <property type="match status" value="1"/>
</dbReference>
<organism evidence="4 5">
    <name type="scientific">Idiomarina aquatica</name>
    <dbReference type="NCBI Taxonomy" id="1327752"/>
    <lineage>
        <taxon>Bacteria</taxon>
        <taxon>Pseudomonadati</taxon>
        <taxon>Pseudomonadota</taxon>
        <taxon>Gammaproteobacteria</taxon>
        <taxon>Alteromonadales</taxon>
        <taxon>Idiomarinaceae</taxon>
        <taxon>Idiomarina</taxon>
    </lineage>
</organism>
<dbReference type="Gene3D" id="3.30.420.40">
    <property type="match status" value="1"/>
</dbReference>
<gene>
    <name evidence="4" type="ORF">CWE23_03665</name>
</gene>
<name>A0AA94EFZ3_9GAMM</name>
<feature type="domain" description="Ppx/GppA phosphatase C-terminal" evidence="3">
    <location>
        <begin position="317"/>
        <end position="474"/>
    </location>
</feature>
<dbReference type="Proteomes" id="UP000286680">
    <property type="component" value="Unassembled WGS sequence"/>
</dbReference>
<keyword evidence="1" id="KW-0378">Hydrolase</keyword>
<dbReference type="InterPro" id="IPR003695">
    <property type="entry name" value="Ppx_GppA_N"/>
</dbReference>
<reference evidence="5" key="1">
    <citation type="journal article" date="2018" name="Front. Microbiol.">
        <title>Genome-Based Analysis Reveals the Taxonomy and Diversity of the Family Idiomarinaceae.</title>
        <authorList>
            <person name="Liu Y."/>
            <person name="Lai Q."/>
            <person name="Shao Z."/>
        </authorList>
    </citation>
    <scope>NUCLEOTIDE SEQUENCE [LARGE SCALE GENOMIC DNA]</scope>
    <source>
        <strain evidence="5">SN-14</strain>
    </source>
</reference>
<dbReference type="FunFam" id="3.30.420.40:FF:000023">
    <property type="entry name" value="Guanosine-5'-triphosphate,3'-diphosphate pyrophosphatase"/>
    <property type="match status" value="1"/>
</dbReference>
<dbReference type="RefSeq" id="WP_126819511.1">
    <property type="nucleotide sequence ID" value="NZ_PIPS01000001.1"/>
</dbReference>
<dbReference type="InterPro" id="IPR048950">
    <property type="entry name" value="Ppx_GppA_C"/>
</dbReference>
<dbReference type="PIRSF" id="PIRSF001267">
    <property type="entry name" value="Pyrophosphatase_GppA_Ppx"/>
    <property type="match status" value="1"/>
</dbReference>
<dbReference type="InterPro" id="IPR043129">
    <property type="entry name" value="ATPase_NBD"/>
</dbReference>